<evidence type="ECO:0000313" key="4">
    <source>
        <dbReference type="EMBL" id="TMN18842.1"/>
    </source>
</evidence>
<dbReference type="EMBL" id="VCIA01000002">
    <property type="protein sequence ID" value="TMN18842.1"/>
    <property type="molecule type" value="Genomic_DNA"/>
</dbReference>
<dbReference type="NCBIfam" id="TIGR01439">
    <property type="entry name" value="lp_hng_hel_AbrB"/>
    <property type="match status" value="1"/>
</dbReference>
<gene>
    <name evidence="4" type="ORF">FFL34_17845</name>
</gene>
<comment type="caution">
    <text evidence="4">The sequence shown here is derived from an EMBL/GenBank/DDBJ whole genome shotgun (WGS) entry which is preliminary data.</text>
</comment>
<evidence type="ECO:0000256" key="2">
    <source>
        <dbReference type="SAM" id="MobiDB-lite"/>
    </source>
</evidence>
<dbReference type="InterPro" id="IPR037914">
    <property type="entry name" value="SpoVT-AbrB_sf"/>
</dbReference>
<dbReference type="Pfam" id="PF04014">
    <property type="entry name" value="MazE_antitoxin"/>
    <property type="match status" value="1"/>
</dbReference>
<dbReference type="InterPro" id="IPR007159">
    <property type="entry name" value="SpoVT-AbrB_dom"/>
</dbReference>
<dbReference type="SMART" id="SM00966">
    <property type="entry name" value="SpoVT_AbrB"/>
    <property type="match status" value="1"/>
</dbReference>
<keyword evidence="1 4" id="KW-0238">DNA-binding</keyword>
<sequence>MGPQPAASKHIRVSEKRQITIPKRFFEQLGIEESLICELRGDEIVLRPAPTDEDFSEDILKDLLQEGYEGDQLLTEFQKRKAQIRPAVETLIAEADQAAQQFTGTGDEETESLFGDVRE</sequence>
<dbReference type="Proteomes" id="UP000306980">
    <property type="component" value="Unassembled WGS sequence"/>
</dbReference>
<evidence type="ECO:0000256" key="1">
    <source>
        <dbReference type="PROSITE-ProRule" id="PRU01076"/>
    </source>
</evidence>
<dbReference type="AlphaFoldDB" id="A0A5S3QFI8"/>
<feature type="domain" description="SpoVT-AbrB" evidence="3">
    <location>
        <begin position="8"/>
        <end position="51"/>
    </location>
</feature>
<organism evidence="4 5">
    <name type="scientific">Lentibacillus cibarius</name>
    <dbReference type="NCBI Taxonomy" id="2583219"/>
    <lineage>
        <taxon>Bacteria</taxon>
        <taxon>Bacillati</taxon>
        <taxon>Bacillota</taxon>
        <taxon>Bacilli</taxon>
        <taxon>Bacillales</taxon>
        <taxon>Bacillaceae</taxon>
        <taxon>Lentibacillus</taxon>
    </lineage>
</organism>
<evidence type="ECO:0000259" key="3">
    <source>
        <dbReference type="PROSITE" id="PS51740"/>
    </source>
</evidence>
<reference evidence="4 5" key="1">
    <citation type="submission" date="2019-05" db="EMBL/GenBank/DDBJ databases">
        <title>Genomic analysis of Lentibacillus sp. NKC220-2.</title>
        <authorList>
            <person name="Oh Y.J."/>
        </authorList>
    </citation>
    <scope>NUCLEOTIDE SEQUENCE [LARGE SCALE GENOMIC DNA]</scope>
    <source>
        <strain evidence="4 5">NKC220-2</strain>
    </source>
</reference>
<dbReference type="SUPFAM" id="SSF89447">
    <property type="entry name" value="AbrB/MazE/MraZ-like"/>
    <property type="match status" value="1"/>
</dbReference>
<dbReference type="OrthoDB" id="71707at2"/>
<name>A0A5S3QFI8_9BACI</name>
<dbReference type="PROSITE" id="PS51740">
    <property type="entry name" value="SPOVT_ABRB"/>
    <property type="match status" value="1"/>
</dbReference>
<evidence type="ECO:0000313" key="5">
    <source>
        <dbReference type="Proteomes" id="UP000306980"/>
    </source>
</evidence>
<protein>
    <submittedName>
        <fullName evidence="4">AbrB/MazE/SpoVT family DNA-binding domain-containing protein</fullName>
    </submittedName>
</protein>
<accession>A0A5S3QFI8</accession>
<dbReference type="GO" id="GO:0003677">
    <property type="term" value="F:DNA binding"/>
    <property type="evidence" value="ECO:0007669"/>
    <property type="project" value="UniProtKB-UniRule"/>
</dbReference>
<feature type="region of interest" description="Disordered" evidence="2">
    <location>
        <begin position="99"/>
        <end position="119"/>
    </location>
</feature>
<proteinExistence type="predicted"/>
<dbReference type="Gene3D" id="2.10.260.10">
    <property type="match status" value="1"/>
</dbReference>